<organism evidence="1 2">
    <name type="scientific">Chitinophaga caeni</name>
    <dbReference type="NCBI Taxonomy" id="2029983"/>
    <lineage>
        <taxon>Bacteria</taxon>
        <taxon>Pseudomonadati</taxon>
        <taxon>Bacteroidota</taxon>
        <taxon>Chitinophagia</taxon>
        <taxon>Chitinophagales</taxon>
        <taxon>Chitinophagaceae</taxon>
        <taxon>Chitinophaga</taxon>
    </lineage>
</organism>
<accession>A0A291QWY4</accession>
<dbReference type="KEGG" id="cbae:COR50_15055"/>
<name>A0A291QWY4_9BACT</name>
<sequence length="1090" mass="123810">MSKMNCPTKNPLQRDGTSQFQRMLEALDPSYARIHDFSTADWMHFAWYYAYKVAYFNVGNNLNAQGDWRSFMVAEEEISHFLASVNQEENGAAVEPHLALFLSFLLLMKEPQQQMNSLTKQHLDFYYKNILQLRKQAPAMDQVHIVFELAKHVKEHRLEDDCLLDAGKDSKSIPRNYIIKDNPVIYPAKVSALKSIIHKDNQFVRSAEVANSLDGNGTALLPENPTWYPFGFENVPLEKDSAAMISLPDAKLGFAIASGVLLMKEGQRTITVSIDFNFPNSGVNYSRFNFLEDQLKIFITGEKGWITPSTLDIVQSPTAGQQKLIFELVIDSAEKAIVSYDAALHKERFNTDRPVLRVLLETGIGAGYKTYKELSKASIKKIKINVAVSGMKEITIENDGGKLDPAKAFLPFGPMPKKGSNFYIGSPEIFQKKWEKLSLNIDWKDKPGNLSDHYTAYRDRYMGEKFTRNKYDLVVNSSNNLSTASGAQEIVVNDNYFKVDLAYIKNNRWSTAQERNLFATGAMEITPGGGNSILNLSYGWLQLFITGFNSNKSYLQNYIQSSPVNNTFNYPLFNPGFVITDFNQQAFGANTKDNFLRLQLQQDFFHSVYPVLYSAAMGIPGAVIPKEPYTPTIASITLNYEAGEENEFNIGIQSNSSKLENYQSRNIQYFHEAPFGQAEQHVFLKEQAKFLQDKQNIPAVPVYLSEGNLFIGISGAIPQTSIRLLCQVAEGSENPEAPMFEESAPLEWSVLCNNEWKLLNRDFIIANDTNNFLKPGIIQLQLPIETTTNNTLFPGNLTWLRAQLPPGMPYDAVCKFLDIIAQTVQAGFINQGNDLTHLSTALPAGTISKLINRVSAVKELKQPFNSFGGRPEENDTQFYTRVSERLRHKNRAIMIWDYERLVLQNFPNIYKVKCLNHTSSNFELAPGFVRVIPIPDTRNKNIYNIYEPRVSKNMLTEIENFLQGKIGFHIDCKAENPQFENIQFDFKVKFYPQYDPNTYLKILQEALKHYLAPWAFGEHNSIQFGGTLYKSKVIAYIEDLKYVDFITDFKMYNMKIGSIDQDMIIAENSRAILTTYKTHQVTPIQPPVCP</sequence>
<dbReference type="OrthoDB" id="9762853at2"/>
<gene>
    <name evidence="1" type="ORF">COR50_15055</name>
</gene>
<evidence type="ECO:0000313" key="2">
    <source>
        <dbReference type="Proteomes" id="UP000220133"/>
    </source>
</evidence>
<dbReference type="EMBL" id="CP023777">
    <property type="protein sequence ID" value="ATL48373.1"/>
    <property type="molecule type" value="Genomic_DNA"/>
</dbReference>
<dbReference type="Proteomes" id="UP000220133">
    <property type="component" value="Chromosome"/>
</dbReference>
<reference evidence="1 2" key="1">
    <citation type="submission" date="2017-10" db="EMBL/GenBank/DDBJ databases">
        <title>Paenichitinophaga pekingensis gen. nov., sp. nov., isolated from activated sludge.</title>
        <authorList>
            <person name="Jin D."/>
            <person name="Kong X."/>
            <person name="Deng Y."/>
            <person name="Bai Z."/>
        </authorList>
    </citation>
    <scope>NUCLEOTIDE SEQUENCE [LARGE SCALE GENOMIC DNA]</scope>
    <source>
        <strain evidence="1 2">13</strain>
    </source>
</reference>
<dbReference type="RefSeq" id="WP_098194747.1">
    <property type="nucleotide sequence ID" value="NZ_CP023777.1"/>
</dbReference>
<evidence type="ECO:0000313" key="1">
    <source>
        <dbReference type="EMBL" id="ATL48373.1"/>
    </source>
</evidence>
<proteinExistence type="predicted"/>
<protein>
    <submittedName>
        <fullName evidence="1">Uncharacterized protein</fullName>
    </submittedName>
</protein>
<keyword evidence="2" id="KW-1185">Reference proteome</keyword>
<dbReference type="AlphaFoldDB" id="A0A291QWY4"/>